<dbReference type="eggNOG" id="ENOG502SNQ3">
    <property type="taxonomic scope" value="Eukaryota"/>
</dbReference>
<organism evidence="8 9">
    <name type="scientific">Tetrahymena thermophila (strain SB210)</name>
    <dbReference type="NCBI Taxonomy" id="312017"/>
    <lineage>
        <taxon>Eukaryota</taxon>
        <taxon>Sar</taxon>
        <taxon>Alveolata</taxon>
        <taxon>Ciliophora</taxon>
        <taxon>Intramacronucleata</taxon>
        <taxon>Oligohymenophorea</taxon>
        <taxon>Hymenostomatida</taxon>
        <taxon>Tetrahymenina</taxon>
        <taxon>Tetrahymenidae</taxon>
        <taxon>Tetrahymena</taxon>
    </lineage>
</organism>
<keyword evidence="3 7" id="KW-0812">Transmembrane</keyword>
<dbReference type="EMBL" id="GG662441">
    <property type="protein sequence ID" value="EAS04794.1"/>
    <property type="molecule type" value="Genomic_DNA"/>
</dbReference>
<dbReference type="RefSeq" id="XP_001025039.1">
    <property type="nucleotide sequence ID" value="XM_001025039.3"/>
</dbReference>
<evidence type="ECO:0000256" key="7">
    <source>
        <dbReference type="SAM" id="Phobius"/>
    </source>
</evidence>
<feature type="transmembrane region" description="Helical" evidence="7">
    <location>
        <begin position="303"/>
        <end position="325"/>
    </location>
</feature>
<evidence type="ECO:0000256" key="2">
    <source>
        <dbReference type="ARBA" id="ARBA00022448"/>
    </source>
</evidence>
<keyword evidence="4 7" id="KW-1133">Transmembrane helix</keyword>
<dbReference type="HOGENOM" id="CLU_456735_0_0_1"/>
<dbReference type="GO" id="GO:0016020">
    <property type="term" value="C:membrane"/>
    <property type="evidence" value="ECO:0007669"/>
    <property type="project" value="UniProtKB-SubCell"/>
</dbReference>
<evidence type="ECO:0000256" key="4">
    <source>
        <dbReference type="ARBA" id="ARBA00022989"/>
    </source>
</evidence>
<dbReference type="OMA" id="QNHKMRF"/>
<dbReference type="AlphaFoldDB" id="I7MMG2"/>
<dbReference type="PANTHER" id="PTHR19432:SF35">
    <property type="entry name" value="SOLUTE CARRIER FAMILY 45 MEMBER 3 ISOFORM X1"/>
    <property type="match status" value="1"/>
</dbReference>
<name>I7MMG2_TETTS</name>
<dbReference type="SUPFAM" id="SSF103473">
    <property type="entry name" value="MFS general substrate transporter"/>
    <property type="match status" value="1"/>
</dbReference>
<feature type="transmembrane region" description="Helical" evidence="7">
    <location>
        <begin position="156"/>
        <end position="179"/>
    </location>
</feature>
<dbReference type="Proteomes" id="UP000009168">
    <property type="component" value="Unassembled WGS sequence"/>
</dbReference>
<accession>I7MMG2</accession>
<feature type="transmembrane region" description="Helical" evidence="7">
    <location>
        <begin position="485"/>
        <end position="505"/>
    </location>
</feature>
<feature type="transmembrane region" description="Helical" evidence="7">
    <location>
        <begin position="224"/>
        <end position="246"/>
    </location>
</feature>
<feature type="transmembrane region" description="Helical" evidence="7">
    <location>
        <begin position="400"/>
        <end position="424"/>
    </location>
</feature>
<feature type="compositionally biased region" description="Polar residues" evidence="6">
    <location>
        <begin position="32"/>
        <end position="63"/>
    </location>
</feature>
<evidence type="ECO:0000313" key="9">
    <source>
        <dbReference type="Proteomes" id="UP000009168"/>
    </source>
</evidence>
<reference evidence="9" key="1">
    <citation type="journal article" date="2006" name="PLoS Biol.">
        <title>Macronuclear genome sequence of the ciliate Tetrahymena thermophila, a model eukaryote.</title>
        <authorList>
            <person name="Eisen J.A."/>
            <person name="Coyne R.S."/>
            <person name="Wu M."/>
            <person name="Wu D."/>
            <person name="Thiagarajan M."/>
            <person name="Wortman J.R."/>
            <person name="Badger J.H."/>
            <person name="Ren Q."/>
            <person name="Amedeo P."/>
            <person name="Jones K.M."/>
            <person name="Tallon L.J."/>
            <person name="Delcher A.L."/>
            <person name="Salzberg S.L."/>
            <person name="Silva J.C."/>
            <person name="Haas B.J."/>
            <person name="Majoros W.H."/>
            <person name="Farzad M."/>
            <person name="Carlton J.M."/>
            <person name="Smith R.K. Jr."/>
            <person name="Garg J."/>
            <person name="Pearlman R.E."/>
            <person name="Karrer K.M."/>
            <person name="Sun L."/>
            <person name="Manning G."/>
            <person name="Elde N.C."/>
            <person name="Turkewitz A.P."/>
            <person name="Asai D.J."/>
            <person name="Wilkes D.E."/>
            <person name="Wang Y."/>
            <person name="Cai H."/>
            <person name="Collins K."/>
            <person name="Stewart B.A."/>
            <person name="Lee S.R."/>
            <person name="Wilamowska K."/>
            <person name="Weinberg Z."/>
            <person name="Ruzzo W.L."/>
            <person name="Wloga D."/>
            <person name="Gaertig J."/>
            <person name="Frankel J."/>
            <person name="Tsao C.-C."/>
            <person name="Gorovsky M.A."/>
            <person name="Keeling P.J."/>
            <person name="Waller R.F."/>
            <person name="Patron N.J."/>
            <person name="Cherry J.M."/>
            <person name="Stover N.A."/>
            <person name="Krieger C.J."/>
            <person name="del Toro C."/>
            <person name="Ryder H.F."/>
            <person name="Williamson S.C."/>
            <person name="Barbeau R.A."/>
            <person name="Hamilton E.P."/>
            <person name="Orias E."/>
        </authorList>
    </citation>
    <scope>NUCLEOTIDE SEQUENCE [LARGE SCALE GENOMIC DNA]</scope>
    <source>
        <strain evidence="9">SB210</strain>
    </source>
</reference>
<evidence type="ECO:0000313" key="8">
    <source>
        <dbReference type="EMBL" id="EAS04794.1"/>
    </source>
</evidence>
<feature type="transmembrane region" description="Helical" evidence="7">
    <location>
        <begin position="261"/>
        <end position="283"/>
    </location>
</feature>
<comment type="subcellular location">
    <subcellularLocation>
        <location evidence="1">Membrane</location>
        <topology evidence="1">Multi-pass membrane protein</topology>
    </subcellularLocation>
</comment>
<evidence type="ECO:0000256" key="5">
    <source>
        <dbReference type="ARBA" id="ARBA00023136"/>
    </source>
</evidence>
<keyword evidence="5 7" id="KW-0472">Membrane</keyword>
<feature type="transmembrane region" description="Helical" evidence="7">
    <location>
        <begin position="549"/>
        <end position="569"/>
    </location>
</feature>
<feature type="transmembrane region" description="Helical" evidence="7">
    <location>
        <begin position="191"/>
        <end position="212"/>
    </location>
</feature>
<dbReference type="KEGG" id="tet:TTHERM_00467430"/>
<sequence>MIHQQIEDEYIGEKRETSSSPERSDKKRKDQINGNHHNIYHSNLKNQNDYYQNNSNHKLSNGNGYDMVVEQNQRNEFDQVQQNSFESDISKGDHDQLIEENGDRTTIDAQNINKLNLSQQGELYSEDLEANIQKAALQVPYSSQKDQYLSLKDIKLLSFLVFCVNYGFSIEMVFISPFFFKVNTPDILDTVIWLIPPLIEKLLFPVISVPLKKKTVNMLKYRKLFILLFSALSIIGLLLMGFSRYITANWITLFDNAKTSIMLLGVFGFMFQDIGHDIIIAIINQYQNDCIKDEDQDYCEFQFAFASSAGKIAAFLISSVLAFNIDVWDVQNFMENLTFSYSVGGILMFFGFLYSFQGLRTNQMRISQNHQMESLQPIYSIQNILPSIYEIKNMQPQQKCLVFSHFLMCGNLLLINIYATLWMGVTLQQSNSKYNVDSNKVRDYLFDLGISWGALVLCAAAFLYYISSRYVQQLQSAKRQKQFLFFSNFALNLSFIYTYFTGSFYSSCISLLLWGVAQASFDYIPSKICSHLEFHYKISNKVSSELLDLSYFFCQILFWFIMPAIFLLFQEFIDDIQFSLFQGSFFGLIGSILVLFIS</sequence>
<dbReference type="PANTHER" id="PTHR19432">
    <property type="entry name" value="SUGAR TRANSPORTER"/>
    <property type="match status" value="1"/>
</dbReference>
<feature type="transmembrane region" description="Helical" evidence="7">
    <location>
        <begin position="337"/>
        <end position="356"/>
    </location>
</feature>
<dbReference type="GeneID" id="7826154"/>
<feature type="transmembrane region" description="Helical" evidence="7">
    <location>
        <begin position="444"/>
        <end position="465"/>
    </location>
</feature>
<dbReference type="InParanoid" id="I7MMG2"/>
<dbReference type="OrthoDB" id="291705at2759"/>
<keyword evidence="2" id="KW-0813">Transport</keyword>
<evidence type="ECO:0000256" key="3">
    <source>
        <dbReference type="ARBA" id="ARBA00022692"/>
    </source>
</evidence>
<gene>
    <name evidence="8" type="ORF">TTHERM_00467430</name>
</gene>
<evidence type="ECO:0000256" key="6">
    <source>
        <dbReference type="SAM" id="MobiDB-lite"/>
    </source>
</evidence>
<dbReference type="InterPro" id="IPR036259">
    <property type="entry name" value="MFS_trans_sf"/>
</dbReference>
<feature type="region of interest" description="Disordered" evidence="6">
    <location>
        <begin position="1"/>
        <end position="64"/>
    </location>
</feature>
<feature type="compositionally biased region" description="Basic and acidic residues" evidence="6">
    <location>
        <begin position="11"/>
        <end position="31"/>
    </location>
</feature>
<dbReference type="GO" id="GO:0008506">
    <property type="term" value="F:sucrose:proton symporter activity"/>
    <property type="evidence" value="ECO:0007669"/>
    <property type="project" value="TreeGrafter"/>
</dbReference>
<feature type="transmembrane region" description="Helical" evidence="7">
    <location>
        <begin position="576"/>
        <end position="597"/>
    </location>
</feature>
<keyword evidence="9" id="KW-1185">Reference proteome</keyword>
<dbReference type="STRING" id="312017.I7MMG2"/>
<protein>
    <submittedName>
        <fullName evidence="8">Transmembrane protein, putative</fullName>
    </submittedName>
</protein>
<proteinExistence type="predicted"/>
<evidence type="ECO:0000256" key="1">
    <source>
        <dbReference type="ARBA" id="ARBA00004141"/>
    </source>
</evidence>